<dbReference type="AlphaFoldDB" id="A0AAV5T2H7"/>
<dbReference type="Proteomes" id="UP001432027">
    <property type="component" value="Unassembled WGS sequence"/>
</dbReference>
<feature type="compositionally biased region" description="Low complexity" evidence="1">
    <location>
        <begin position="27"/>
        <end position="61"/>
    </location>
</feature>
<evidence type="ECO:0000313" key="3">
    <source>
        <dbReference type="Proteomes" id="UP001432027"/>
    </source>
</evidence>
<dbReference type="EMBL" id="BTSX01000003">
    <property type="protein sequence ID" value="GMS89787.1"/>
    <property type="molecule type" value="Genomic_DNA"/>
</dbReference>
<organism evidence="2 3">
    <name type="scientific">Pristionchus entomophagus</name>
    <dbReference type="NCBI Taxonomy" id="358040"/>
    <lineage>
        <taxon>Eukaryota</taxon>
        <taxon>Metazoa</taxon>
        <taxon>Ecdysozoa</taxon>
        <taxon>Nematoda</taxon>
        <taxon>Chromadorea</taxon>
        <taxon>Rhabditida</taxon>
        <taxon>Rhabditina</taxon>
        <taxon>Diplogasteromorpha</taxon>
        <taxon>Diplogasteroidea</taxon>
        <taxon>Neodiplogasteridae</taxon>
        <taxon>Pristionchus</taxon>
    </lineage>
</organism>
<gene>
    <name evidence="2" type="ORF">PENTCL1PPCAC_11962</name>
</gene>
<evidence type="ECO:0000313" key="2">
    <source>
        <dbReference type="EMBL" id="GMS89787.1"/>
    </source>
</evidence>
<feature type="region of interest" description="Disordered" evidence="1">
    <location>
        <begin position="1"/>
        <end position="70"/>
    </location>
</feature>
<proteinExistence type="predicted"/>
<reference evidence="2" key="1">
    <citation type="submission" date="2023-10" db="EMBL/GenBank/DDBJ databases">
        <title>Genome assembly of Pristionchus species.</title>
        <authorList>
            <person name="Yoshida K."/>
            <person name="Sommer R.J."/>
        </authorList>
    </citation>
    <scope>NUCLEOTIDE SEQUENCE</scope>
    <source>
        <strain evidence="2">RS0144</strain>
    </source>
</reference>
<name>A0AAV5T2H7_9BILA</name>
<feature type="compositionally biased region" description="Basic and acidic residues" evidence="1">
    <location>
        <begin position="1"/>
        <end position="22"/>
    </location>
</feature>
<accession>A0AAV5T2H7</accession>
<protein>
    <submittedName>
        <fullName evidence="2">Uncharacterized protein</fullName>
    </submittedName>
</protein>
<sequence length="272" mass="27386">MDTVGEKESERGRGSIRVDHHHPSQTAPPNRSRRAFFFSSTSASPVGTPNRAALAASLSRSTPGLAPPPPPSVDCRFPSALTGIPNLAALSMSFFFVSSSTAGRGPAGDETGVLDSSPNLLARADFASSAAGAVITPNLRTRSSFLSVTGGVSAETGRPNLAALASLTSPAAGSVFVADVSEAAADAASPLVVDESPTSGISRSAASSPLVGLSSRSFSSSTAQARSPGLFRPRSSSSSAVLSLSTSSAFLPAVGRFLSLRSSFSSGTVILS</sequence>
<evidence type="ECO:0000256" key="1">
    <source>
        <dbReference type="SAM" id="MobiDB-lite"/>
    </source>
</evidence>
<keyword evidence="3" id="KW-1185">Reference proteome</keyword>
<comment type="caution">
    <text evidence="2">The sequence shown here is derived from an EMBL/GenBank/DDBJ whole genome shotgun (WGS) entry which is preliminary data.</text>
</comment>